<sequence>METTTNDSSAETPRIVLENFSEGLERDRIIATLKSAGIRREAIHVE</sequence>
<dbReference type="Proteomes" id="UP001224926">
    <property type="component" value="Chromosome"/>
</dbReference>
<evidence type="ECO:0000313" key="2">
    <source>
        <dbReference type="Proteomes" id="UP001224926"/>
    </source>
</evidence>
<dbReference type="RefSeq" id="WP_158413756.1">
    <property type="nucleotide sequence ID" value="NZ_CP101873.1"/>
</dbReference>
<gene>
    <name evidence="1" type="ORF">NP511_13500</name>
</gene>
<dbReference type="AlphaFoldDB" id="A0AAF0PBD5"/>
<proteinExistence type="predicted"/>
<reference evidence="1 2" key="1">
    <citation type="submission" date="2022-07" db="EMBL/GenBank/DDBJ databases">
        <title>Two temperate virus in Haloterrigena jeotgali A29.</title>
        <authorList>
            <person name="Deng X."/>
        </authorList>
    </citation>
    <scope>NUCLEOTIDE SEQUENCE [LARGE SCALE GENOMIC DNA]</scope>
    <source>
        <strain evidence="1 2">A29</strain>
    </source>
</reference>
<organism evidence="1 2">
    <name type="scientific">Natrinema thermotolerans</name>
    <dbReference type="NCBI Taxonomy" id="121872"/>
    <lineage>
        <taxon>Archaea</taxon>
        <taxon>Methanobacteriati</taxon>
        <taxon>Methanobacteriota</taxon>
        <taxon>Stenosarchaea group</taxon>
        <taxon>Halobacteria</taxon>
        <taxon>Halobacteriales</taxon>
        <taxon>Natrialbaceae</taxon>
        <taxon>Natrinema</taxon>
    </lineage>
</organism>
<keyword evidence="2" id="KW-1185">Reference proteome</keyword>
<dbReference type="GeneID" id="84214975"/>
<name>A0AAF0PBD5_9EURY</name>
<protein>
    <submittedName>
        <fullName evidence="1">Uncharacterized protein</fullName>
    </submittedName>
</protein>
<accession>A0AAF0PBD5</accession>
<dbReference type="EMBL" id="CP101873">
    <property type="protein sequence ID" value="WMT06399.1"/>
    <property type="molecule type" value="Genomic_DNA"/>
</dbReference>
<evidence type="ECO:0000313" key="1">
    <source>
        <dbReference type="EMBL" id="WMT06399.1"/>
    </source>
</evidence>